<evidence type="ECO:0000313" key="3">
    <source>
        <dbReference type="Proteomes" id="UP000572051"/>
    </source>
</evidence>
<keyword evidence="1" id="KW-0472">Membrane</keyword>
<organism evidence="2 3">
    <name type="scientific">Nocardiopsis aegyptia</name>
    <dbReference type="NCBI Taxonomy" id="220378"/>
    <lineage>
        <taxon>Bacteria</taxon>
        <taxon>Bacillati</taxon>
        <taxon>Actinomycetota</taxon>
        <taxon>Actinomycetes</taxon>
        <taxon>Streptosporangiales</taxon>
        <taxon>Nocardiopsidaceae</taxon>
        <taxon>Nocardiopsis</taxon>
    </lineage>
</organism>
<keyword evidence="3" id="KW-1185">Reference proteome</keyword>
<comment type="caution">
    <text evidence="2">The sequence shown here is derived from an EMBL/GenBank/DDBJ whole genome shotgun (WGS) entry which is preliminary data.</text>
</comment>
<feature type="transmembrane region" description="Helical" evidence="1">
    <location>
        <begin position="57"/>
        <end position="82"/>
    </location>
</feature>
<dbReference type="Proteomes" id="UP000572051">
    <property type="component" value="Unassembled WGS sequence"/>
</dbReference>
<accession>A0A7Z0JDE1</accession>
<evidence type="ECO:0000256" key="1">
    <source>
        <dbReference type="SAM" id="Phobius"/>
    </source>
</evidence>
<proteinExistence type="predicted"/>
<dbReference type="EMBL" id="JACCFS010000001">
    <property type="protein sequence ID" value="NYJ37384.1"/>
    <property type="molecule type" value="Genomic_DNA"/>
</dbReference>
<feature type="transmembrane region" description="Helical" evidence="1">
    <location>
        <begin position="21"/>
        <end position="45"/>
    </location>
</feature>
<reference evidence="2 3" key="1">
    <citation type="submission" date="2020-07" db="EMBL/GenBank/DDBJ databases">
        <title>Sequencing the genomes of 1000 actinobacteria strains.</title>
        <authorList>
            <person name="Klenk H.-P."/>
        </authorList>
    </citation>
    <scope>NUCLEOTIDE SEQUENCE [LARGE SCALE GENOMIC DNA]</scope>
    <source>
        <strain evidence="2 3">DSM 44442</strain>
    </source>
</reference>
<keyword evidence="1" id="KW-1133">Transmembrane helix</keyword>
<sequence>MTTTTTSPTTARRAWPLRLGAVAAATVANALIGALAPLAGVSMVIAMPGMDPGPVPVAAFALWTAVFGLLGWGTLALAELVLGDRARAVWTTVAAVVLLLSFLPSMSVGGDAATEAVLLSTHVVAAAILVPVFWRSARSA</sequence>
<keyword evidence="1" id="KW-0812">Transmembrane</keyword>
<evidence type="ECO:0000313" key="2">
    <source>
        <dbReference type="EMBL" id="NYJ37384.1"/>
    </source>
</evidence>
<dbReference type="InterPro" id="IPR045713">
    <property type="entry name" value="DUF6069"/>
</dbReference>
<feature type="transmembrane region" description="Helical" evidence="1">
    <location>
        <begin position="116"/>
        <end position="134"/>
    </location>
</feature>
<feature type="transmembrane region" description="Helical" evidence="1">
    <location>
        <begin position="89"/>
        <end position="110"/>
    </location>
</feature>
<name>A0A7Z0JDE1_9ACTN</name>
<dbReference type="AlphaFoldDB" id="A0A7Z0JDE1"/>
<gene>
    <name evidence="2" type="ORF">HNR10_005265</name>
</gene>
<protein>
    <submittedName>
        <fullName evidence="2">Uncharacterized protein</fullName>
    </submittedName>
</protein>
<dbReference type="RefSeq" id="WP_179828063.1">
    <property type="nucleotide sequence ID" value="NZ_JACCFS010000001.1"/>
</dbReference>
<dbReference type="Pfam" id="PF19545">
    <property type="entry name" value="DUF6069"/>
    <property type="match status" value="1"/>
</dbReference>